<keyword evidence="5" id="KW-1185">Reference proteome</keyword>
<proteinExistence type="predicted"/>
<dbReference type="AlphaFoldDB" id="A0A830H977"/>
<reference evidence="4" key="1">
    <citation type="submission" date="2020-10" db="EMBL/GenBank/DDBJ databases">
        <title>Unveiling of a novel bifunctional photoreceptor, Dualchrome1, isolated from a cosmopolitan green alga.</title>
        <authorList>
            <person name="Suzuki S."/>
            <person name="Kawachi M."/>
        </authorList>
    </citation>
    <scope>NUCLEOTIDE SEQUENCE</scope>
    <source>
        <strain evidence="4">NIES 2893</strain>
    </source>
</reference>
<keyword evidence="2" id="KW-0732">Signal</keyword>
<evidence type="ECO:0000313" key="5">
    <source>
        <dbReference type="Proteomes" id="UP000660262"/>
    </source>
</evidence>
<protein>
    <recommendedName>
        <fullName evidence="3">RING-type domain-containing protein</fullName>
    </recommendedName>
</protein>
<dbReference type="GO" id="GO:0008270">
    <property type="term" value="F:zinc ion binding"/>
    <property type="evidence" value="ECO:0007669"/>
    <property type="project" value="UniProtKB-KW"/>
</dbReference>
<name>A0A830H977_9CHLO</name>
<dbReference type="InterPro" id="IPR001841">
    <property type="entry name" value="Znf_RING"/>
</dbReference>
<dbReference type="PROSITE" id="PS51257">
    <property type="entry name" value="PROKAR_LIPOPROTEIN"/>
    <property type="match status" value="1"/>
</dbReference>
<dbReference type="SUPFAM" id="SSF57850">
    <property type="entry name" value="RING/U-box"/>
    <property type="match status" value="1"/>
</dbReference>
<organism evidence="4 5">
    <name type="scientific">Pycnococcus provasolii</name>
    <dbReference type="NCBI Taxonomy" id="41880"/>
    <lineage>
        <taxon>Eukaryota</taxon>
        <taxon>Viridiplantae</taxon>
        <taxon>Chlorophyta</taxon>
        <taxon>Pseudoscourfieldiophyceae</taxon>
        <taxon>Pseudoscourfieldiales</taxon>
        <taxon>Pycnococcaceae</taxon>
        <taxon>Pycnococcus</taxon>
    </lineage>
</organism>
<comment type="caution">
    <text evidence="4">The sequence shown here is derived from an EMBL/GenBank/DDBJ whole genome shotgun (WGS) entry which is preliminary data.</text>
</comment>
<evidence type="ECO:0000256" key="1">
    <source>
        <dbReference type="PROSITE-ProRule" id="PRU00175"/>
    </source>
</evidence>
<evidence type="ECO:0000256" key="2">
    <source>
        <dbReference type="SAM" id="SignalP"/>
    </source>
</evidence>
<keyword evidence="1" id="KW-0863">Zinc-finger</keyword>
<evidence type="ECO:0000259" key="3">
    <source>
        <dbReference type="PROSITE" id="PS50089"/>
    </source>
</evidence>
<feature type="domain" description="RING-type" evidence="3">
    <location>
        <begin position="174"/>
        <end position="224"/>
    </location>
</feature>
<dbReference type="PROSITE" id="PS50089">
    <property type="entry name" value="ZF_RING_2"/>
    <property type="match status" value="1"/>
</dbReference>
<keyword evidence="1" id="KW-0862">Zinc</keyword>
<accession>A0A830H977</accession>
<evidence type="ECO:0000313" key="4">
    <source>
        <dbReference type="EMBL" id="GHP03515.1"/>
    </source>
</evidence>
<dbReference type="EMBL" id="BNJQ01000005">
    <property type="protein sequence ID" value="GHP03515.1"/>
    <property type="molecule type" value="Genomic_DNA"/>
</dbReference>
<feature type="chain" id="PRO_5032471733" description="RING-type domain-containing protein" evidence="2">
    <location>
        <begin position="29"/>
        <end position="236"/>
    </location>
</feature>
<gene>
    <name evidence="4" type="ORF">PPROV_000227000</name>
</gene>
<sequence>MPRMMMAKMNMSVVVISACALSFISMSAFHIPLTCEARPLYTSADAYIRRGVDDALIGGGASTPGNERSVELWLSAVDAINETLENVRQREMQSNNSVNTNNAYLGEMMSSSADLARESAAAEAAAASAAGEDTEQQAAAAVDVDVAAAAAPPTLARETDVDDADGSAVQADECGVCFEAFSLNGDGRRALFFPCLHAKQCLSCAMSVWESASPTGDVTCPWCSVVLSAPPAAIWM</sequence>
<feature type="signal peptide" evidence="2">
    <location>
        <begin position="1"/>
        <end position="28"/>
    </location>
</feature>
<keyword evidence="1" id="KW-0479">Metal-binding</keyword>
<dbReference type="Gene3D" id="3.30.40.10">
    <property type="entry name" value="Zinc/RING finger domain, C3HC4 (zinc finger)"/>
    <property type="match status" value="1"/>
</dbReference>
<dbReference type="InterPro" id="IPR013083">
    <property type="entry name" value="Znf_RING/FYVE/PHD"/>
</dbReference>
<dbReference type="Proteomes" id="UP000660262">
    <property type="component" value="Unassembled WGS sequence"/>
</dbReference>